<reference evidence="2 3" key="1">
    <citation type="submission" date="2013-11" db="EMBL/GenBank/DDBJ databases">
        <title>The Genome Sequence of Phytophthora parasitica P1976.</title>
        <authorList>
            <consortium name="The Broad Institute Genomics Platform"/>
            <person name="Russ C."/>
            <person name="Tyler B."/>
            <person name="Panabieres F."/>
            <person name="Shan W."/>
            <person name="Tripathy S."/>
            <person name="Grunwald N."/>
            <person name="Machado M."/>
            <person name="Johnson C.S."/>
            <person name="Walker B."/>
            <person name="Young S."/>
            <person name="Zeng Q."/>
            <person name="Gargeya S."/>
            <person name="Fitzgerald M."/>
            <person name="Haas B."/>
            <person name="Abouelleil A."/>
            <person name="Allen A.W."/>
            <person name="Alvarado L."/>
            <person name="Arachchi H.M."/>
            <person name="Berlin A.M."/>
            <person name="Chapman S.B."/>
            <person name="Gainer-Dewar J."/>
            <person name="Goldberg J."/>
            <person name="Griggs A."/>
            <person name="Gujja S."/>
            <person name="Hansen M."/>
            <person name="Howarth C."/>
            <person name="Imamovic A."/>
            <person name="Ireland A."/>
            <person name="Larimer J."/>
            <person name="McCowan C."/>
            <person name="Murphy C."/>
            <person name="Pearson M."/>
            <person name="Poon T.W."/>
            <person name="Priest M."/>
            <person name="Roberts A."/>
            <person name="Saif S."/>
            <person name="Shea T."/>
            <person name="Sisk P."/>
            <person name="Sykes S."/>
            <person name="Wortman J."/>
            <person name="Nusbaum C."/>
            <person name="Birren B."/>
        </authorList>
    </citation>
    <scope>NUCLEOTIDE SEQUENCE [LARGE SCALE GENOMIC DNA]</scope>
    <source>
        <strain evidence="2 3">P1976</strain>
    </source>
</reference>
<evidence type="ECO:0000256" key="1">
    <source>
        <dbReference type="SAM" id="MobiDB-lite"/>
    </source>
</evidence>
<feature type="region of interest" description="Disordered" evidence="1">
    <location>
        <begin position="66"/>
        <end position="125"/>
    </location>
</feature>
<gene>
    <name evidence="2" type="ORF">F444_22109</name>
</gene>
<organism evidence="2 3">
    <name type="scientific">Phytophthora nicotianae P1976</name>
    <dbReference type="NCBI Taxonomy" id="1317066"/>
    <lineage>
        <taxon>Eukaryota</taxon>
        <taxon>Sar</taxon>
        <taxon>Stramenopiles</taxon>
        <taxon>Oomycota</taxon>
        <taxon>Peronosporomycetes</taxon>
        <taxon>Peronosporales</taxon>
        <taxon>Peronosporaceae</taxon>
        <taxon>Phytophthora</taxon>
    </lineage>
</organism>
<evidence type="ECO:0000313" key="2">
    <source>
        <dbReference type="EMBL" id="ETO59568.1"/>
    </source>
</evidence>
<dbReference type="Proteomes" id="UP000028582">
    <property type="component" value="Unassembled WGS sequence"/>
</dbReference>
<sequence length="125" mass="13526">MEEALESAYIISCDRADGVRSMKMSVAYSASVGHADTQRGKVALGAASEATTSVLVRIRTEDGASACGRSRNPNLAVGPLSSERQHHALSRRANELWSKTQLRGHRTARGPTEHRALSTGELFEY</sequence>
<accession>A0A080YYV7</accession>
<evidence type="ECO:0000313" key="3">
    <source>
        <dbReference type="Proteomes" id="UP000028582"/>
    </source>
</evidence>
<comment type="caution">
    <text evidence="2">The sequence shown here is derived from an EMBL/GenBank/DDBJ whole genome shotgun (WGS) entry which is preliminary data.</text>
</comment>
<dbReference type="AlphaFoldDB" id="A0A080YYV7"/>
<protein>
    <submittedName>
        <fullName evidence="2">Uncharacterized protein</fullName>
    </submittedName>
</protein>
<dbReference type="EMBL" id="ANJA01004076">
    <property type="protein sequence ID" value="ETO59568.1"/>
    <property type="molecule type" value="Genomic_DNA"/>
</dbReference>
<name>A0A080YYV7_PHYNI</name>
<proteinExistence type="predicted"/>